<dbReference type="InterPro" id="IPR027417">
    <property type="entry name" value="P-loop_NTPase"/>
</dbReference>
<evidence type="ECO:0000256" key="6">
    <source>
        <dbReference type="ARBA" id="ARBA00022840"/>
    </source>
</evidence>
<keyword evidence="6 8" id="KW-0067">ATP-binding</keyword>
<gene>
    <name evidence="8" type="primary">coaE</name>
    <name evidence="10" type="ORF">BN55_00300</name>
</gene>
<dbReference type="FunFam" id="3.40.50.300:FF:000991">
    <property type="entry name" value="Dephospho-CoA kinase"/>
    <property type="match status" value="1"/>
</dbReference>
<dbReference type="NCBIfam" id="TIGR00152">
    <property type="entry name" value="dephospho-CoA kinase"/>
    <property type="match status" value="1"/>
</dbReference>
<reference evidence="10 11" key="1">
    <citation type="submission" date="2012-06" db="EMBL/GenBank/DDBJ databases">
        <title>Draft Genome Sequence of Lactobacillus hominis Strain CRBIP 24.179T, isolated from human intestine.</title>
        <authorList>
            <person name="Cousin S."/>
            <person name="Ma L."/>
            <person name="Bizet C."/>
            <person name="Loux V."/>
            <person name="Bouchier C."/>
            <person name="Clermont D."/>
            <person name="Creno S."/>
        </authorList>
    </citation>
    <scope>NUCLEOTIDE SEQUENCE [LARGE SCALE GENOMIC DNA]</scope>
    <source>
        <strain evidence="11">CRBIP 24.179T</strain>
    </source>
</reference>
<evidence type="ECO:0000256" key="1">
    <source>
        <dbReference type="ARBA" id="ARBA00009018"/>
    </source>
</evidence>
<dbReference type="PATRIC" id="fig|1423758.3.peg.1024"/>
<comment type="catalytic activity">
    <reaction evidence="8">
        <text>3'-dephospho-CoA + ATP = ADP + CoA + H(+)</text>
        <dbReference type="Rhea" id="RHEA:18245"/>
        <dbReference type="ChEBI" id="CHEBI:15378"/>
        <dbReference type="ChEBI" id="CHEBI:30616"/>
        <dbReference type="ChEBI" id="CHEBI:57287"/>
        <dbReference type="ChEBI" id="CHEBI:57328"/>
        <dbReference type="ChEBI" id="CHEBI:456216"/>
        <dbReference type="EC" id="2.7.1.24"/>
    </reaction>
</comment>
<dbReference type="Pfam" id="PF01121">
    <property type="entry name" value="CoaE"/>
    <property type="match status" value="1"/>
</dbReference>
<comment type="similarity">
    <text evidence="1 8">Belongs to the CoaE family.</text>
</comment>
<dbReference type="PANTHER" id="PTHR10695">
    <property type="entry name" value="DEPHOSPHO-COA KINASE-RELATED"/>
    <property type="match status" value="1"/>
</dbReference>
<dbReference type="SUPFAM" id="SSF52540">
    <property type="entry name" value="P-loop containing nucleoside triphosphate hydrolases"/>
    <property type="match status" value="1"/>
</dbReference>
<comment type="subcellular location">
    <subcellularLocation>
        <location evidence="8">Cytoplasm</location>
    </subcellularLocation>
</comment>
<keyword evidence="11" id="KW-1185">Reference proteome</keyword>
<keyword evidence="3 8" id="KW-0808">Transferase</keyword>
<comment type="pathway">
    <text evidence="8">Cofactor biosynthesis; coenzyme A biosynthesis; CoA from (R)-pantothenate: step 5/5.</text>
</comment>
<dbReference type="OrthoDB" id="9812943at2"/>
<dbReference type="GO" id="GO:0005737">
    <property type="term" value="C:cytoplasm"/>
    <property type="evidence" value="ECO:0007669"/>
    <property type="project" value="UniProtKB-SubCell"/>
</dbReference>
<dbReference type="Gene3D" id="3.40.50.300">
    <property type="entry name" value="P-loop containing nucleotide triphosphate hydrolases"/>
    <property type="match status" value="1"/>
</dbReference>
<comment type="caution">
    <text evidence="10">The sequence shown here is derived from an EMBL/GenBank/DDBJ whole genome shotgun (WGS) entry which is preliminary data.</text>
</comment>
<name>I7L9Y3_9LACO</name>
<dbReference type="GeneID" id="82847020"/>
<comment type="function">
    <text evidence="8">Catalyzes the phosphorylation of the 3'-hydroxyl group of dephosphocoenzyme A to form coenzyme A.</text>
</comment>
<dbReference type="UniPathway" id="UPA00241">
    <property type="reaction ID" value="UER00356"/>
</dbReference>
<accession>I7L9Y3</accession>
<feature type="binding site" evidence="8">
    <location>
        <begin position="12"/>
        <end position="17"/>
    </location>
    <ligand>
        <name>ATP</name>
        <dbReference type="ChEBI" id="CHEBI:30616"/>
    </ligand>
</feature>
<dbReference type="GO" id="GO:0004140">
    <property type="term" value="F:dephospho-CoA kinase activity"/>
    <property type="evidence" value="ECO:0007669"/>
    <property type="project" value="UniProtKB-UniRule"/>
</dbReference>
<evidence type="ECO:0000256" key="5">
    <source>
        <dbReference type="ARBA" id="ARBA00022777"/>
    </source>
</evidence>
<dbReference type="PANTHER" id="PTHR10695:SF46">
    <property type="entry name" value="BIFUNCTIONAL COENZYME A SYNTHASE-RELATED"/>
    <property type="match status" value="1"/>
</dbReference>
<dbReference type="Proteomes" id="UP000009320">
    <property type="component" value="Unassembled WGS sequence"/>
</dbReference>
<evidence type="ECO:0000256" key="7">
    <source>
        <dbReference type="ARBA" id="ARBA00022993"/>
    </source>
</evidence>
<evidence type="ECO:0000313" key="10">
    <source>
        <dbReference type="EMBL" id="CCI81779.1"/>
    </source>
</evidence>
<evidence type="ECO:0000256" key="9">
    <source>
        <dbReference type="NCBIfam" id="TIGR00152"/>
    </source>
</evidence>
<dbReference type="STRING" id="1423758.FC41_GL001013"/>
<dbReference type="AlphaFoldDB" id="I7L9Y3"/>
<keyword evidence="4 8" id="KW-0547">Nucleotide-binding</keyword>
<evidence type="ECO:0000256" key="4">
    <source>
        <dbReference type="ARBA" id="ARBA00022741"/>
    </source>
</evidence>
<dbReference type="GO" id="GO:0005524">
    <property type="term" value="F:ATP binding"/>
    <property type="evidence" value="ECO:0007669"/>
    <property type="project" value="UniProtKB-UniRule"/>
</dbReference>
<proteinExistence type="inferred from homology"/>
<evidence type="ECO:0000256" key="3">
    <source>
        <dbReference type="ARBA" id="ARBA00022679"/>
    </source>
</evidence>
<protein>
    <recommendedName>
        <fullName evidence="8 9">Dephospho-CoA kinase</fullName>
        <ecNumber evidence="8 9">2.7.1.24</ecNumber>
    </recommendedName>
    <alternativeName>
        <fullName evidence="8">Dephosphocoenzyme A kinase</fullName>
    </alternativeName>
</protein>
<dbReference type="GO" id="GO:0015937">
    <property type="term" value="P:coenzyme A biosynthetic process"/>
    <property type="evidence" value="ECO:0007669"/>
    <property type="project" value="UniProtKB-UniRule"/>
</dbReference>
<dbReference type="RefSeq" id="WP_008470664.1">
    <property type="nucleotide sequence ID" value="NZ_AYZP01000002.1"/>
</dbReference>
<evidence type="ECO:0000256" key="2">
    <source>
        <dbReference type="ARBA" id="ARBA00022490"/>
    </source>
</evidence>
<dbReference type="EMBL" id="CAKE01000010">
    <property type="protein sequence ID" value="CCI81779.1"/>
    <property type="molecule type" value="Genomic_DNA"/>
</dbReference>
<dbReference type="CDD" id="cd02022">
    <property type="entry name" value="DPCK"/>
    <property type="match status" value="1"/>
</dbReference>
<keyword evidence="5 8" id="KW-0418">Kinase</keyword>
<dbReference type="PROSITE" id="PS51219">
    <property type="entry name" value="DPCK"/>
    <property type="match status" value="1"/>
</dbReference>
<dbReference type="InterPro" id="IPR001977">
    <property type="entry name" value="Depp_CoAkinase"/>
</dbReference>
<dbReference type="eggNOG" id="COG0237">
    <property type="taxonomic scope" value="Bacteria"/>
</dbReference>
<evidence type="ECO:0000313" key="11">
    <source>
        <dbReference type="Proteomes" id="UP000009320"/>
    </source>
</evidence>
<organism evidence="10 11">
    <name type="scientific">Lactobacillus hominis DSM 23910 = CRBIP 24.179</name>
    <dbReference type="NCBI Taxonomy" id="1423758"/>
    <lineage>
        <taxon>Bacteria</taxon>
        <taxon>Bacillati</taxon>
        <taxon>Bacillota</taxon>
        <taxon>Bacilli</taxon>
        <taxon>Lactobacillales</taxon>
        <taxon>Lactobacillaceae</taxon>
        <taxon>Lactobacillus</taxon>
    </lineage>
</organism>
<keyword evidence="7 8" id="KW-0173">Coenzyme A biosynthesis</keyword>
<sequence>MTYFLGLTGGIATGKTTADAFFEKKNIPIIDADRVAHDLMQKNGASYTAIVDHFGASILNDEKEIDRKKLGKIVFGAPAKLNELNQITHPLIRKAIVLQMQNYQKKDTPLAILDVPLLFETHYDQLCDSVLVISADLSHQLARLQERNNLNKAQAMSRINSQMKLQEKEKLADFVVDNNGSIADLEAKLSQILVRIGR</sequence>
<dbReference type="HAMAP" id="MF_00376">
    <property type="entry name" value="Dephospho_CoA_kinase"/>
    <property type="match status" value="1"/>
</dbReference>
<keyword evidence="2 8" id="KW-0963">Cytoplasm</keyword>
<evidence type="ECO:0000256" key="8">
    <source>
        <dbReference type="HAMAP-Rule" id="MF_00376"/>
    </source>
</evidence>
<dbReference type="EC" id="2.7.1.24" evidence="8 9"/>